<organism evidence="1 2">
    <name type="scientific">Golovinomyces cichoracearum</name>
    <dbReference type="NCBI Taxonomy" id="62708"/>
    <lineage>
        <taxon>Eukaryota</taxon>
        <taxon>Fungi</taxon>
        <taxon>Dikarya</taxon>
        <taxon>Ascomycota</taxon>
        <taxon>Pezizomycotina</taxon>
        <taxon>Leotiomycetes</taxon>
        <taxon>Erysiphales</taxon>
        <taxon>Erysiphaceae</taxon>
        <taxon>Golovinomyces</taxon>
    </lineage>
</organism>
<comment type="caution">
    <text evidence="1">The sequence shown here is derived from an EMBL/GenBank/DDBJ whole genome shotgun (WGS) entry which is preliminary data.</text>
</comment>
<proteinExistence type="predicted"/>
<keyword evidence="2" id="KW-1185">Reference proteome</keyword>
<evidence type="ECO:0000313" key="2">
    <source>
        <dbReference type="Proteomes" id="UP000283383"/>
    </source>
</evidence>
<dbReference type="Proteomes" id="UP000283383">
    <property type="component" value="Unassembled WGS sequence"/>
</dbReference>
<gene>
    <name evidence="1" type="ORF">GcM3_073041</name>
</gene>
<reference evidence="1 2" key="1">
    <citation type="journal article" date="2018" name="BMC Genomics">
        <title>Comparative genome analyses reveal sequence features reflecting distinct modes of host-adaptation between dicot and monocot powdery mildew.</title>
        <authorList>
            <person name="Wu Y."/>
            <person name="Ma X."/>
            <person name="Pan Z."/>
            <person name="Kale S.D."/>
            <person name="Song Y."/>
            <person name="King H."/>
            <person name="Zhang Q."/>
            <person name="Presley C."/>
            <person name="Deng X."/>
            <person name="Wei C.I."/>
            <person name="Xiao S."/>
        </authorList>
    </citation>
    <scope>NUCLEOTIDE SEQUENCE [LARGE SCALE GENOMIC DNA]</scope>
    <source>
        <strain evidence="1">UMSG3</strain>
    </source>
</reference>
<dbReference type="AlphaFoldDB" id="A0A420IRX2"/>
<evidence type="ECO:0000313" key="1">
    <source>
        <dbReference type="EMBL" id="RKF77281.1"/>
    </source>
</evidence>
<dbReference type="EMBL" id="MCBQ01007328">
    <property type="protein sequence ID" value="RKF77281.1"/>
    <property type="molecule type" value="Genomic_DNA"/>
</dbReference>
<accession>A0A420IRX2</accession>
<sequence length="151" mass="17375">MPESCTEQEKRVLENWPEAVLSSQANLFGATSHKNRVNFTPGICLSFADHSVLPTLVAVQEQLKTALIPYHLWAMRLVSIMNEDFQQVATWAKRGNPTWIDLIEAIIQVLKNYQVSFSPMTQFAKMIPTSDENKLQFLRRIRNAYYCQTLL</sequence>
<name>A0A420IRX2_9PEZI</name>
<protein>
    <submittedName>
        <fullName evidence="1">Uncharacterized protein</fullName>
    </submittedName>
</protein>